<feature type="domain" description="Mce/MlaD" evidence="2">
    <location>
        <begin position="38"/>
        <end position="110"/>
    </location>
</feature>
<dbReference type="EMBL" id="MVHG01000055">
    <property type="protein sequence ID" value="ORA11287.1"/>
    <property type="molecule type" value="Genomic_DNA"/>
</dbReference>
<evidence type="ECO:0000259" key="2">
    <source>
        <dbReference type="Pfam" id="PF02470"/>
    </source>
</evidence>
<proteinExistence type="predicted"/>
<dbReference type="Proteomes" id="UP000192707">
    <property type="component" value="Unassembled WGS sequence"/>
</dbReference>
<dbReference type="AlphaFoldDB" id="A0A1W9ZBL0"/>
<evidence type="ECO:0000313" key="3">
    <source>
        <dbReference type="EMBL" id="ORA11287.1"/>
    </source>
</evidence>
<dbReference type="OrthoDB" id="4371474at2"/>
<keyword evidence="4" id="KW-1185">Reference proteome</keyword>
<keyword evidence="1" id="KW-0812">Transmembrane</keyword>
<evidence type="ECO:0000256" key="1">
    <source>
        <dbReference type="SAM" id="Phobius"/>
    </source>
</evidence>
<keyword evidence="1" id="KW-0472">Membrane</keyword>
<name>A0A1W9ZBL0_MYCAI</name>
<accession>A0A1W9ZBL0</accession>
<protein>
    <submittedName>
        <fullName evidence="3">Mammalian cell entry protein</fullName>
    </submittedName>
</protein>
<keyword evidence="1" id="KW-1133">Transmembrane helix</keyword>
<feature type="transmembrane region" description="Helical" evidence="1">
    <location>
        <begin position="6"/>
        <end position="24"/>
    </location>
</feature>
<dbReference type="InterPro" id="IPR003399">
    <property type="entry name" value="Mce/MlaD"/>
</dbReference>
<reference evidence="3 4" key="1">
    <citation type="submission" date="2016-12" db="EMBL/GenBank/DDBJ databases">
        <title>The new phylogeny of genus Mycobacterium.</title>
        <authorList>
            <person name="Tortoli E."/>
            <person name="Trovato A."/>
            <person name="Cirillo D.M."/>
        </authorList>
    </citation>
    <scope>NUCLEOTIDE SEQUENCE [LARGE SCALE GENOMIC DNA]</scope>
    <source>
        <strain evidence="3 4">DSM 45069</strain>
    </source>
</reference>
<dbReference type="GO" id="GO:0005576">
    <property type="term" value="C:extracellular region"/>
    <property type="evidence" value="ECO:0007669"/>
    <property type="project" value="TreeGrafter"/>
</dbReference>
<dbReference type="PANTHER" id="PTHR33371:SF16">
    <property type="entry name" value="MCE-FAMILY PROTEIN MCE3F"/>
    <property type="match status" value="1"/>
</dbReference>
<organism evidence="3 4">
    <name type="scientific">Mycobacterium arosiense ATCC BAA-1401 = DSM 45069</name>
    <dbReference type="NCBI Taxonomy" id="1265311"/>
    <lineage>
        <taxon>Bacteria</taxon>
        <taxon>Bacillati</taxon>
        <taxon>Actinomycetota</taxon>
        <taxon>Actinomycetes</taxon>
        <taxon>Mycobacteriales</taxon>
        <taxon>Mycobacteriaceae</taxon>
        <taxon>Mycobacterium</taxon>
        <taxon>Mycobacterium avium complex (MAC)</taxon>
    </lineage>
</organism>
<dbReference type="Pfam" id="PF02470">
    <property type="entry name" value="MlaD"/>
    <property type="match status" value="1"/>
</dbReference>
<evidence type="ECO:0000313" key="4">
    <source>
        <dbReference type="Proteomes" id="UP000192707"/>
    </source>
</evidence>
<comment type="caution">
    <text evidence="3">The sequence shown here is derived from an EMBL/GenBank/DDBJ whole genome shotgun (WGS) entry which is preliminary data.</text>
</comment>
<dbReference type="RefSeq" id="WP_083065913.1">
    <property type="nucleotide sequence ID" value="NZ_MVHG01000055.1"/>
</dbReference>
<dbReference type="InterPro" id="IPR052336">
    <property type="entry name" value="MlaD_Phospholipid_Transporter"/>
</dbReference>
<dbReference type="PANTHER" id="PTHR33371">
    <property type="entry name" value="INTERMEMBRANE PHOSPHOLIPID TRANSPORT SYSTEM BINDING PROTEIN MLAD-RELATED"/>
    <property type="match status" value="1"/>
</dbReference>
<sequence>MKIRYVMSFIAFGLAIAFGVYYIGSLGVRLRPPSNRTDLSMTVPDINGLVVDANVLLRGVPVGKVTKIQSAVAGATVDFFVESRFRVPVDTEVQLENLSALGESYIELVPRSQNGPMLHSGQHIATNSVRQPPSISELASSVVRVLNQLDPDQLKRITVEADTALPYANSVLPNLSHASRVLRNAAAGMHGNGRVLLDNFQSLLHNAGFMGPVLTHLGPQLFNILEDAQSILGNFFLLIHNGAPNTMVTLSHLVSRIQRLLDNNGGDLKVLGEAFLPQITKIAGALMNFDAGQILSNMLDSVPEDGRVTLHVTAQGS</sequence>
<gene>
    <name evidence="3" type="ORF">BST14_18985</name>
</gene>